<dbReference type="AlphaFoldDB" id="A0A834P5X0"/>
<evidence type="ECO:0000313" key="2">
    <source>
        <dbReference type="EMBL" id="KAF7429558.1"/>
    </source>
</evidence>
<comment type="caution">
    <text evidence="2">The sequence shown here is derived from an EMBL/GenBank/DDBJ whole genome shotgun (WGS) entry which is preliminary data.</text>
</comment>
<sequence length="134" mass="15807">MKWYFLVLVTLIAFTRADNAVQTTDLTNFNCPDLNSQEEIDLDKKKEELCLQLVFRLRETMGVNLWLRCLKRDATKMCIELRRVTKGLPTSYKISTKLPKLDWISDRWYERAMNVKAQVFSTFLENDSDGFIED</sequence>
<dbReference type="EMBL" id="JACSDY010000004">
    <property type="protein sequence ID" value="KAF7429558.1"/>
    <property type="molecule type" value="Genomic_DNA"/>
</dbReference>
<protein>
    <submittedName>
        <fullName evidence="2">Uncharacterized protein</fullName>
    </submittedName>
</protein>
<gene>
    <name evidence="2" type="ORF">H0235_005956</name>
</gene>
<accession>A0A834P5X0</accession>
<keyword evidence="3" id="KW-1185">Reference proteome</keyword>
<proteinExistence type="predicted"/>
<feature type="chain" id="PRO_5033003576" evidence="1">
    <location>
        <begin position="18"/>
        <end position="134"/>
    </location>
</feature>
<keyword evidence="1" id="KW-0732">Signal</keyword>
<evidence type="ECO:0000256" key="1">
    <source>
        <dbReference type="SAM" id="SignalP"/>
    </source>
</evidence>
<name>A0A834P5X0_VESPE</name>
<reference evidence="2" key="1">
    <citation type="journal article" date="2020" name="G3 (Bethesda)">
        <title>High-Quality Assemblies for Three Invasive Social Wasps from the &lt;i&gt;Vespula&lt;/i&gt; Genus.</title>
        <authorList>
            <person name="Harrop T.W.R."/>
            <person name="Guhlin J."/>
            <person name="McLaughlin G.M."/>
            <person name="Permina E."/>
            <person name="Stockwell P."/>
            <person name="Gilligan J."/>
            <person name="Le Lec M.F."/>
            <person name="Gruber M.A.M."/>
            <person name="Quinn O."/>
            <person name="Lovegrove M."/>
            <person name="Duncan E.J."/>
            <person name="Remnant E.J."/>
            <person name="Van Eeckhoven J."/>
            <person name="Graham B."/>
            <person name="Knapp R.A."/>
            <person name="Langford K.W."/>
            <person name="Kronenberg Z."/>
            <person name="Press M.O."/>
            <person name="Eacker S.M."/>
            <person name="Wilson-Rankin E.E."/>
            <person name="Purcell J."/>
            <person name="Lester P.J."/>
            <person name="Dearden P.K."/>
        </authorList>
    </citation>
    <scope>NUCLEOTIDE SEQUENCE</scope>
    <source>
        <strain evidence="2">Volc-1</strain>
    </source>
</reference>
<feature type="signal peptide" evidence="1">
    <location>
        <begin position="1"/>
        <end position="17"/>
    </location>
</feature>
<evidence type="ECO:0000313" key="3">
    <source>
        <dbReference type="Proteomes" id="UP000600918"/>
    </source>
</evidence>
<organism evidence="2 3">
    <name type="scientific">Vespula pensylvanica</name>
    <name type="common">Western yellow jacket</name>
    <name type="synonym">Wasp</name>
    <dbReference type="NCBI Taxonomy" id="30213"/>
    <lineage>
        <taxon>Eukaryota</taxon>
        <taxon>Metazoa</taxon>
        <taxon>Ecdysozoa</taxon>
        <taxon>Arthropoda</taxon>
        <taxon>Hexapoda</taxon>
        <taxon>Insecta</taxon>
        <taxon>Pterygota</taxon>
        <taxon>Neoptera</taxon>
        <taxon>Endopterygota</taxon>
        <taxon>Hymenoptera</taxon>
        <taxon>Apocrita</taxon>
        <taxon>Aculeata</taxon>
        <taxon>Vespoidea</taxon>
        <taxon>Vespidae</taxon>
        <taxon>Vespinae</taxon>
        <taxon>Vespula</taxon>
    </lineage>
</organism>
<dbReference type="Proteomes" id="UP000600918">
    <property type="component" value="Unassembled WGS sequence"/>
</dbReference>